<proteinExistence type="predicted"/>
<keyword evidence="9" id="KW-1185">Reference proteome</keyword>
<evidence type="ECO:0000256" key="5">
    <source>
        <dbReference type="ARBA" id="ARBA00022884"/>
    </source>
</evidence>
<dbReference type="CDD" id="cd08246">
    <property type="entry name" value="crotonyl_coA_red"/>
    <property type="match status" value="1"/>
</dbReference>
<keyword evidence="5" id="KW-0694">RNA-binding</keyword>
<evidence type="ECO:0000256" key="3">
    <source>
        <dbReference type="ARBA" id="ARBA00022490"/>
    </source>
</evidence>
<dbReference type="Gene3D" id="3.40.50.720">
    <property type="entry name" value="NAD(P)-binding Rossmann-like Domain"/>
    <property type="match status" value="1"/>
</dbReference>
<name>A0ABP3H947_9ACTN</name>
<dbReference type="EMBL" id="BAAABW010000026">
    <property type="protein sequence ID" value="GAA0364517.1"/>
    <property type="molecule type" value="Genomic_DNA"/>
</dbReference>
<evidence type="ECO:0000256" key="2">
    <source>
        <dbReference type="ARBA" id="ARBA00011881"/>
    </source>
</evidence>
<dbReference type="Gene3D" id="3.90.180.10">
    <property type="entry name" value="Medium-chain alcohol dehydrogenases, catalytic domain"/>
    <property type="match status" value="1"/>
</dbReference>
<dbReference type="Pfam" id="PF08240">
    <property type="entry name" value="ADH_N"/>
    <property type="match status" value="1"/>
</dbReference>
<comment type="caution">
    <text evidence="8">The sequence shown here is derived from an EMBL/GenBank/DDBJ whole genome shotgun (WGS) entry which is preliminary data.</text>
</comment>
<evidence type="ECO:0000313" key="8">
    <source>
        <dbReference type="EMBL" id="GAA0364517.1"/>
    </source>
</evidence>
<dbReference type="InterPro" id="IPR011032">
    <property type="entry name" value="GroES-like_sf"/>
</dbReference>
<dbReference type="RefSeq" id="WP_344120759.1">
    <property type="nucleotide sequence ID" value="NZ_BAAABW010000026.1"/>
</dbReference>
<gene>
    <name evidence="8" type="primary">ccrA_2</name>
    <name evidence="8" type="ORF">GCM10010319_47980</name>
</gene>
<feature type="domain" description="Enoyl reductase (ER)" evidence="7">
    <location>
        <begin position="32"/>
        <end position="401"/>
    </location>
</feature>
<dbReference type="InterPro" id="IPR002364">
    <property type="entry name" value="Quin_OxRdtase/zeta-crystal_CS"/>
</dbReference>
<sequence length="414" mass="45330">MRNSLFELGDIPPIGTVPEQMHASVIRRERYGPPHQAFRSEIVDVPEVGPGQALVLVMAAGINYNNVWASLGQPVDVISARQRQGRREDFHIGGSEGSGVVWAVGEGVSQVAVGDEVILSGCQWTETAADIRLGADPMTSASQSVWGYESNYGSFAQFALVDDYQCHPKPPGMTWEEAACFLLTGATAYRQLCGWQPHDVRPGDPVLIWGGAGGLGSMAIQITRARGGIPVAVVSDEERARYCRELGAQGTINRLDFDHWGRLPDIGDHEAMGRWTEGVRAFGRRFWEVLGERRAPRVVLEHSGQDTIPTSMYLCDNAGMVVICGGTTGYNADIDLRFLWMRQKRLQGSHFANLRQCRDVIHMVATGQLDPCLSWTGGFDDIGKAHQLMHDNQHPQGNQAVLVNAPRTGLTTLS</sequence>
<reference evidence="9" key="1">
    <citation type="journal article" date="2019" name="Int. J. Syst. Evol. Microbiol.">
        <title>The Global Catalogue of Microorganisms (GCM) 10K type strain sequencing project: providing services to taxonomists for standard genome sequencing and annotation.</title>
        <authorList>
            <consortium name="The Broad Institute Genomics Platform"/>
            <consortium name="The Broad Institute Genome Sequencing Center for Infectious Disease"/>
            <person name="Wu L."/>
            <person name="Ma J."/>
        </authorList>
    </citation>
    <scope>NUCLEOTIDE SEQUENCE [LARGE SCALE GENOMIC DNA]</scope>
    <source>
        <strain evidence="9">JCM 4565</strain>
    </source>
</reference>
<keyword evidence="4" id="KW-0521">NADP</keyword>
<dbReference type="InterPro" id="IPR051603">
    <property type="entry name" value="Zinc-ADH_QOR/CCCR"/>
</dbReference>
<keyword evidence="3" id="KW-0963">Cytoplasm</keyword>
<organism evidence="8 9">
    <name type="scientific">Streptomyces blastmyceticus</name>
    <dbReference type="NCBI Taxonomy" id="68180"/>
    <lineage>
        <taxon>Bacteria</taxon>
        <taxon>Bacillati</taxon>
        <taxon>Actinomycetota</taxon>
        <taxon>Actinomycetes</taxon>
        <taxon>Kitasatosporales</taxon>
        <taxon>Streptomycetaceae</taxon>
        <taxon>Streptomyces</taxon>
    </lineage>
</organism>
<dbReference type="InterPro" id="IPR013149">
    <property type="entry name" value="ADH-like_C"/>
</dbReference>
<dbReference type="Proteomes" id="UP001500063">
    <property type="component" value="Unassembled WGS sequence"/>
</dbReference>
<keyword evidence="6" id="KW-0007">Acetylation</keyword>
<accession>A0ABP3H947</accession>
<dbReference type="InterPro" id="IPR020843">
    <property type="entry name" value="ER"/>
</dbReference>
<dbReference type="InterPro" id="IPR010085">
    <property type="entry name" value="Crot_CoA_red"/>
</dbReference>
<dbReference type="SUPFAM" id="SSF51735">
    <property type="entry name" value="NAD(P)-binding Rossmann-fold domains"/>
    <property type="match status" value="1"/>
</dbReference>
<comment type="subcellular location">
    <subcellularLocation>
        <location evidence="1">Cytoplasm</location>
    </subcellularLocation>
</comment>
<dbReference type="NCBIfam" id="TIGR01751">
    <property type="entry name" value="crot-CoA-red"/>
    <property type="match status" value="1"/>
</dbReference>
<evidence type="ECO:0000256" key="4">
    <source>
        <dbReference type="ARBA" id="ARBA00022857"/>
    </source>
</evidence>
<comment type="subunit">
    <text evidence="2">Homotetramer.</text>
</comment>
<dbReference type="InterPro" id="IPR013154">
    <property type="entry name" value="ADH-like_N"/>
</dbReference>
<dbReference type="SUPFAM" id="SSF50129">
    <property type="entry name" value="GroES-like"/>
    <property type="match status" value="1"/>
</dbReference>
<dbReference type="InterPro" id="IPR036291">
    <property type="entry name" value="NAD(P)-bd_dom_sf"/>
</dbReference>
<evidence type="ECO:0000256" key="1">
    <source>
        <dbReference type="ARBA" id="ARBA00004496"/>
    </source>
</evidence>
<evidence type="ECO:0000256" key="6">
    <source>
        <dbReference type="ARBA" id="ARBA00022990"/>
    </source>
</evidence>
<evidence type="ECO:0000259" key="7">
    <source>
        <dbReference type="SMART" id="SM00829"/>
    </source>
</evidence>
<evidence type="ECO:0000313" key="9">
    <source>
        <dbReference type="Proteomes" id="UP001500063"/>
    </source>
</evidence>
<protein>
    <submittedName>
        <fullName evidence="8">Crotonyl-CoA carboxylase/reductase</fullName>
    </submittedName>
</protein>
<dbReference type="Pfam" id="PF00107">
    <property type="entry name" value="ADH_zinc_N"/>
    <property type="match status" value="1"/>
</dbReference>
<dbReference type="SMART" id="SM00829">
    <property type="entry name" value="PKS_ER"/>
    <property type="match status" value="1"/>
</dbReference>
<dbReference type="PANTHER" id="PTHR44154">
    <property type="entry name" value="QUINONE OXIDOREDUCTASE"/>
    <property type="match status" value="1"/>
</dbReference>
<dbReference type="PANTHER" id="PTHR44154:SF1">
    <property type="entry name" value="QUINONE OXIDOREDUCTASE"/>
    <property type="match status" value="1"/>
</dbReference>
<dbReference type="PROSITE" id="PS01162">
    <property type="entry name" value="QOR_ZETA_CRYSTAL"/>
    <property type="match status" value="1"/>
</dbReference>